<dbReference type="HOGENOM" id="CLU_1423772_0_0_1"/>
<dbReference type="Gramene" id="PGSC0003DMT400033436">
    <property type="protein sequence ID" value="PGSC0003DMT400033436"/>
    <property type="gene ID" value="PGSC0003DMG400012847"/>
</dbReference>
<dbReference type="InParanoid" id="M1AZ53"/>
<sequence>MDSVVEIQPEIGSDGVGEKRLADDVELEEPAPKKARGVVIGNTKKVAEMVLVLAALGKIRGGRVPTAAEREMMTEARENLAQVCQSFAPKDVFPRDAFGAVIEDLGLNKLKDQRLGFRPPKVSIAEKLQIAKEKVGQLFCFLFLVGKTSLFSSSTPVLFTFSTGNVYSDRIKMNLCAESIFEYIGLQVLLH</sequence>
<dbReference type="PANTHER" id="PTHR47527:SF3">
    <property type="entry name" value="RING_FYVE_PHD ZINC FINGER SUPERFAMILY PROTEIN"/>
    <property type="match status" value="1"/>
</dbReference>
<keyword evidence="3" id="KW-1185">Reference proteome</keyword>
<name>M1AZ53_SOLTU</name>
<dbReference type="Proteomes" id="UP000011115">
    <property type="component" value="Unassembled WGS sequence"/>
</dbReference>
<dbReference type="EnsemblPlants" id="PGSC0003DMT400033436">
    <property type="protein sequence ID" value="PGSC0003DMT400033436"/>
    <property type="gene ID" value="PGSC0003DMG400012847"/>
</dbReference>
<organism evidence="2 3">
    <name type="scientific">Solanum tuberosum</name>
    <name type="common">Potato</name>
    <dbReference type="NCBI Taxonomy" id="4113"/>
    <lineage>
        <taxon>Eukaryota</taxon>
        <taxon>Viridiplantae</taxon>
        <taxon>Streptophyta</taxon>
        <taxon>Embryophyta</taxon>
        <taxon>Tracheophyta</taxon>
        <taxon>Spermatophyta</taxon>
        <taxon>Magnoliopsida</taxon>
        <taxon>eudicotyledons</taxon>
        <taxon>Gunneridae</taxon>
        <taxon>Pentapetalae</taxon>
        <taxon>asterids</taxon>
        <taxon>lamiids</taxon>
        <taxon>Solanales</taxon>
        <taxon>Solanaceae</taxon>
        <taxon>Solanoideae</taxon>
        <taxon>Solaneae</taxon>
        <taxon>Solanum</taxon>
    </lineage>
</organism>
<evidence type="ECO:0000313" key="2">
    <source>
        <dbReference type="EnsemblPlants" id="PGSC0003DMT400033436"/>
    </source>
</evidence>
<feature type="domain" description="DUF7797" evidence="1">
    <location>
        <begin position="29"/>
        <end position="85"/>
    </location>
</feature>
<dbReference type="InterPro" id="IPR056699">
    <property type="entry name" value="DUF7797"/>
</dbReference>
<reference evidence="3" key="1">
    <citation type="journal article" date="2011" name="Nature">
        <title>Genome sequence and analysis of the tuber crop potato.</title>
        <authorList>
            <consortium name="The Potato Genome Sequencing Consortium"/>
        </authorList>
    </citation>
    <scope>NUCLEOTIDE SEQUENCE [LARGE SCALE GENOMIC DNA]</scope>
    <source>
        <strain evidence="3">cv. DM1-3 516 R44</strain>
    </source>
</reference>
<protein>
    <submittedName>
        <fullName evidence="2">PHD finger family protein</fullName>
    </submittedName>
</protein>
<dbReference type="EnsemblPlants" id="PGSC0003DMT400033432">
    <property type="protein sequence ID" value="PGSC0003DMT400033432"/>
    <property type="gene ID" value="PGSC0003DMG400012847"/>
</dbReference>
<accession>M1AZ53</accession>
<dbReference type="PANTHER" id="PTHR47527">
    <property type="entry name" value="RING/FYVE/PHD ZINC FINGER SUPERFAMILY PROTEIN"/>
    <property type="match status" value="1"/>
</dbReference>
<dbReference type="STRING" id="4113.M1AZ53"/>
<dbReference type="Pfam" id="PF25073">
    <property type="entry name" value="DUF7797"/>
    <property type="match status" value="1"/>
</dbReference>
<reference evidence="2" key="2">
    <citation type="submission" date="2015-06" db="UniProtKB">
        <authorList>
            <consortium name="EnsemblPlants"/>
        </authorList>
    </citation>
    <scope>IDENTIFICATION</scope>
    <source>
        <strain evidence="2">DM1-3 516 R44</strain>
    </source>
</reference>
<dbReference type="PaxDb" id="4113-PGSC0003DMT400033432"/>
<evidence type="ECO:0000259" key="1">
    <source>
        <dbReference type="Pfam" id="PF25073"/>
    </source>
</evidence>
<proteinExistence type="predicted"/>
<evidence type="ECO:0000313" key="3">
    <source>
        <dbReference type="Proteomes" id="UP000011115"/>
    </source>
</evidence>
<dbReference type="Gramene" id="PGSC0003DMT400033432">
    <property type="protein sequence ID" value="PGSC0003DMT400033432"/>
    <property type="gene ID" value="PGSC0003DMG400012847"/>
</dbReference>
<dbReference type="AlphaFoldDB" id="M1AZ53"/>
<dbReference type="eggNOG" id="ENOG502QT38">
    <property type="taxonomic scope" value="Eukaryota"/>
</dbReference>